<reference evidence="2 3" key="1">
    <citation type="submission" date="2016-03" db="EMBL/GenBank/DDBJ databases">
        <title>Trachymyrmex septentrionalis WGS genome.</title>
        <authorList>
            <person name="Nygaard S."/>
            <person name="Hu H."/>
            <person name="Boomsma J."/>
            <person name="Zhang G."/>
        </authorList>
    </citation>
    <scope>NUCLEOTIDE SEQUENCE [LARGE SCALE GENOMIC DNA]</scope>
    <source>
        <strain evidence="2">Tsep2-gDNA-1</strain>
        <tissue evidence="2">Whole body</tissue>
    </source>
</reference>
<sequence length="636" mass="74421">MMKKREEMRERREKKKNVIISGIVQKEGDAKKVVCETMKGLGVNVTCVKEAVYVGKVGEKKILVEMESMDEKRNVMIKKSKLKGSKVYIDDDMTKYERDRQRKIRQWAMEERKKGMNVRVGYGKGWGGGKMRGKRGSEELVSLDVMEGEGIRERERIRGNVEKRKGGVEKGKGKVKGVVWNVAGIKNKDADFWEFVKGYDVIGMTETWIDSKDWQIWKDKMPSEWRWKCQAAKREKKKGRARGGIITGVRKEIIEREGREGEGEGVQERALVLGRDIWRVVVVYNREGKRECLEEIRKLVGEREEENLLVLGDFNARIGREGGFGNEEEEGKVVICERSSRDGVVSRQGRDLLELVEERGWLILNGEKRGDEEGEWTFEKAEGKSVIDFGFTNWVAWGKIDSFEVGNRIESDHQPLVVELEGPELERVEKGKEIVRVQDWSELGIREFRSRLERVEWMGEGAVEGWRELEAAARNAVKVKEWEKKSEPGWSPWWDLECKNKKREVHRARKRYKEDRSDRLKRDYINKRREYRALCERKLVEWKGREEEEIEKIKTEAQAWKFIKKGRKRKVGVSKEIKVDEWVRHFMVTLGGVEGKIEERGEGFRRERDEMGELTEEEMRRELKKLKMGKAAGQTE</sequence>
<dbReference type="STRING" id="34720.A0A151JZZ3"/>
<dbReference type="InterPro" id="IPR036691">
    <property type="entry name" value="Endo/exonu/phosph_ase_sf"/>
</dbReference>
<evidence type="ECO:0000313" key="3">
    <source>
        <dbReference type="Proteomes" id="UP000078541"/>
    </source>
</evidence>
<evidence type="ECO:0000259" key="1">
    <source>
        <dbReference type="Pfam" id="PF14529"/>
    </source>
</evidence>
<dbReference type="GO" id="GO:0003824">
    <property type="term" value="F:catalytic activity"/>
    <property type="evidence" value="ECO:0007669"/>
    <property type="project" value="InterPro"/>
</dbReference>
<name>A0A151JZZ3_9HYME</name>
<organism evidence="2 3">
    <name type="scientific">Trachymyrmex septentrionalis</name>
    <dbReference type="NCBI Taxonomy" id="34720"/>
    <lineage>
        <taxon>Eukaryota</taxon>
        <taxon>Metazoa</taxon>
        <taxon>Ecdysozoa</taxon>
        <taxon>Arthropoda</taxon>
        <taxon>Hexapoda</taxon>
        <taxon>Insecta</taxon>
        <taxon>Pterygota</taxon>
        <taxon>Neoptera</taxon>
        <taxon>Endopterygota</taxon>
        <taxon>Hymenoptera</taxon>
        <taxon>Apocrita</taxon>
        <taxon>Aculeata</taxon>
        <taxon>Formicoidea</taxon>
        <taxon>Formicidae</taxon>
        <taxon>Myrmicinae</taxon>
        <taxon>Trachymyrmex</taxon>
    </lineage>
</organism>
<dbReference type="EMBL" id="KQ981354">
    <property type="protein sequence ID" value="KYN42452.1"/>
    <property type="molecule type" value="Genomic_DNA"/>
</dbReference>
<protein>
    <recommendedName>
        <fullName evidence="1">Endonuclease/exonuclease/phosphatase domain-containing protein</fullName>
    </recommendedName>
</protein>
<evidence type="ECO:0000313" key="2">
    <source>
        <dbReference type="EMBL" id="KYN42452.1"/>
    </source>
</evidence>
<dbReference type="Proteomes" id="UP000078541">
    <property type="component" value="Unassembled WGS sequence"/>
</dbReference>
<dbReference type="SUPFAM" id="SSF56219">
    <property type="entry name" value="DNase I-like"/>
    <property type="match status" value="1"/>
</dbReference>
<accession>A0A151JZZ3</accession>
<dbReference type="InterPro" id="IPR005135">
    <property type="entry name" value="Endo/exonuclease/phosphatase"/>
</dbReference>
<proteinExistence type="predicted"/>
<feature type="domain" description="Endonuclease/exonuclease/phosphatase" evidence="1">
    <location>
        <begin position="279"/>
        <end position="416"/>
    </location>
</feature>
<dbReference type="AlphaFoldDB" id="A0A151JZZ3"/>
<dbReference type="Gene3D" id="3.60.10.10">
    <property type="entry name" value="Endonuclease/exonuclease/phosphatase"/>
    <property type="match status" value="1"/>
</dbReference>
<keyword evidence="3" id="KW-1185">Reference proteome</keyword>
<dbReference type="Pfam" id="PF14529">
    <property type="entry name" value="Exo_endo_phos_2"/>
    <property type="match status" value="1"/>
</dbReference>
<gene>
    <name evidence="2" type="ORF">ALC56_03111</name>
</gene>